<name>A0AAU9RK74_THLAR</name>
<evidence type="ECO:0000256" key="4">
    <source>
        <dbReference type="ARBA" id="ARBA00022927"/>
    </source>
</evidence>
<dbReference type="GO" id="GO:0016558">
    <property type="term" value="P:protein import into peroxisome matrix"/>
    <property type="evidence" value="ECO:0007669"/>
    <property type="project" value="InterPro"/>
</dbReference>
<dbReference type="Proteomes" id="UP000836841">
    <property type="component" value="Unassembled WGS sequence"/>
</dbReference>
<accession>A0AAU9RK74</accession>
<dbReference type="PANTHER" id="PTHR46027:SF1">
    <property type="entry name" value="PEROXISOMAL TARGETING SIGNAL 2 RECEPTOR"/>
    <property type="match status" value="1"/>
</dbReference>
<dbReference type="AlphaFoldDB" id="A0AAU9RK74"/>
<dbReference type="PANTHER" id="PTHR46027">
    <property type="entry name" value="PEROXISOMAL TARGETING SIGNAL 2 RECEPTOR"/>
    <property type="match status" value="1"/>
</dbReference>
<keyword evidence="4" id="KW-0653">Protein transport</keyword>
<protein>
    <submittedName>
        <fullName evidence="6">Uncharacterized protein</fullName>
    </submittedName>
</protein>
<comment type="subcellular location">
    <subcellularLocation>
        <location evidence="1">Cytoplasm</location>
    </subcellularLocation>
</comment>
<proteinExistence type="predicted"/>
<feature type="region of interest" description="Disordered" evidence="5">
    <location>
        <begin position="122"/>
        <end position="141"/>
    </location>
</feature>
<keyword evidence="7" id="KW-1185">Reference proteome</keyword>
<keyword evidence="3" id="KW-0963">Cytoplasm</keyword>
<evidence type="ECO:0000313" key="7">
    <source>
        <dbReference type="Proteomes" id="UP000836841"/>
    </source>
</evidence>
<reference evidence="6 7" key="1">
    <citation type="submission" date="2022-03" db="EMBL/GenBank/DDBJ databases">
        <authorList>
            <person name="Nunn A."/>
            <person name="Chopra R."/>
            <person name="Nunn A."/>
            <person name="Contreras Garrido A."/>
        </authorList>
    </citation>
    <scope>NUCLEOTIDE SEQUENCE [LARGE SCALE GENOMIC DNA]</scope>
</reference>
<sequence>MRLVTPKRVPSVLAVCLSELSSKLALPVEPVATFRFVSGNCTAEVRFRTQPCQSSGSLQRLTVKFSPFFERRLAGPPPHHELIGIIGNGRLHVLDLSPAGGPISEIVAFDTADGAYDLAWSESHDSFSSPPSPTARSSSMTFPCPLLPTRSTFHEHTRESHSVDYNAVRRDSFSPPPGTTPSNSGPSIDPPAYAPSRSMPTVSTRLSGTPGMQTSLPLPQCVLWDYMVEDALIGRYDHHTEFAVGLDMSVLVVGLLASTGWDELVYVWQHGTDPKAP</sequence>
<dbReference type="GO" id="GO:0005053">
    <property type="term" value="F:peroxisome matrix targeting signal-2 binding"/>
    <property type="evidence" value="ECO:0007669"/>
    <property type="project" value="InterPro"/>
</dbReference>
<gene>
    <name evidence="6" type="ORF">TAV2_LOCUS4246</name>
</gene>
<organism evidence="6 7">
    <name type="scientific">Thlaspi arvense</name>
    <name type="common">Field penny-cress</name>
    <dbReference type="NCBI Taxonomy" id="13288"/>
    <lineage>
        <taxon>Eukaryota</taxon>
        <taxon>Viridiplantae</taxon>
        <taxon>Streptophyta</taxon>
        <taxon>Embryophyta</taxon>
        <taxon>Tracheophyta</taxon>
        <taxon>Spermatophyta</taxon>
        <taxon>Magnoliopsida</taxon>
        <taxon>eudicotyledons</taxon>
        <taxon>Gunneridae</taxon>
        <taxon>Pentapetalae</taxon>
        <taxon>rosids</taxon>
        <taxon>malvids</taxon>
        <taxon>Brassicales</taxon>
        <taxon>Brassicaceae</taxon>
        <taxon>Thlaspideae</taxon>
        <taxon>Thlaspi</taxon>
    </lineage>
</organism>
<dbReference type="InterPro" id="IPR044536">
    <property type="entry name" value="PEX7"/>
</dbReference>
<dbReference type="GO" id="GO:0005782">
    <property type="term" value="C:peroxisomal matrix"/>
    <property type="evidence" value="ECO:0007669"/>
    <property type="project" value="TreeGrafter"/>
</dbReference>
<dbReference type="GO" id="GO:0005829">
    <property type="term" value="C:cytosol"/>
    <property type="evidence" value="ECO:0007669"/>
    <property type="project" value="TreeGrafter"/>
</dbReference>
<evidence type="ECO:0000313" key="6">
    <source>
        <dbReference type="EMBL" id="CAH2040942.1"/>
    </source>
</evidence>
<evidence type="ECO:0000256" key="2">
    <source>
        <dbReference type="ARBA" id="ARBA00022448"/>
    </source>
</evidence>
<evidence type="ECO:0000256" key="3">
    <source>
        <dbReference type="ARBA" id="ARBA00022490"/>
    </source>
</evidence>
<keyword evidence="2" id="KW-0813">Transport</keyword>
<feature type="compositionally biased region" description="Basic and acidic residues" evidence="5">
    <location>
        <begin position="152"/>
        <end position="172"/>
    </location>
</feature>
<feature type="compositionally biased region" description="Polar residues" evidence="5">
    <location>
        <begin position="198"/>
        <end position="211"/>
    </location>
</feature>
<comment type="caution">
    <text evidence="6">The sequence shown here is derived from an EMBL/GenBank/DDBJ whole genome shotgun (WGS) entry which is preliminary data.</text>
</comment>
<evidence type="ECO:0000256" key="5">
    <source>
        <dbReference type="SAM" id="MobiDB-lite"/>
    </source>
</evidence>
<feature type="region of interest" description="Disordered" evidence="5">
    <location>
        <begin position="150"/>
        <end position="211"/>
    </location>
</feature>
<evidence type="ECO:0000256" key="1">
    <source>
        <dbReference type="ARBA" id="ARBA00004496"/>
    </source>
</evidence>
<dbReference type="EMBL" id="CAJVSB020000045">
    <property type="protein sequence ID" value="CAH2040942.1"/>
    <property type="molecule type" value="Genomic_DNA"/>
</dbReference>
<feature type="compositionally biased region" description="Low complexity" evidence="5">
    <location>
        <begin position="126"/>
        <end position="139"/>
    </location>
</feature>